<accession>A0A1F4PNJ9</accession>
<comment type="caution">
    <text evidence="1">The sequence shown here is derived from an EMBL/GenBank/DDBJ whole genome shotgun (WGS) entry which is preliminary data.</text>
</comment>
<dbReference type="STRING" id="1798539.A2994_03410"/>
<name>A0A1F4PNJ9_UNCK3</name>
<proteinExistence type="predicted"/>
<protein>
    <submittedName>
        <fullName evidence="1">Uncharacterized protein</fullName>
    </submittedName>
</protein>
<dbReference type="EMBL" id="METE01000009">
    <property type="protein sequence ID" value="OGB85176.1"/>
    <property type="molecule type" value="Genomic_DNA"/>
</dbReference>
<evidence type="ECO:0000313" key="1">
    <source>
        <dbReference type="EMBL" id="OGB85176.1"/>
    </source>
</evidence>
<dbReference type="AlphaFoldDB" id="A0A1F4PNJ9"/>
<evidence type="ECO:0000313" key="2">
    <source>
        <dbReference type="Proteomes" id="UP000179010"/>
    </source>
</evidence>
<gene>
    <name evidence="1" type="ORF">A2994_03410</name>
</gene>
<reference evidence="1 2" key="1">
    <citation type="journal article" date="2016" name="Nat. Commun.">
        <title>Thousands of microbial genomes shed light on interconnected biogeochemical processes in an aquifer system.</title>
        <authorList>
            <person name="Anantharaman K."/>
            <person name="Brown C.T."/>
            <person name="Hug L.A."/>
            <person name="Sharon I."/>
            <person name="Castelle C.J."/>
            <person name="Probst A.J."/>
            <person name="Thomas B.C."/>
            <person name="Singh A."/>
            <person name="Wilkins M.J."/>
            <person name="Karaoz U."/>
            <person name="Brodie E.L."/>
            <person name="Williams K.H."/>
            <person name="Hubbard S.S."/>
            <person name="Banfield J.F."/>
        </authorList>
    </citation>
    <scope>NUCLEOTIDE SEQUENCE [LARGE SCALE GENOMIC DNA]</scope>
</reference>
<sequence>MLPARERYVSDFMNRVIEEGERTETPVLILPGKFGLLNPDTEIPYYDYLLTADKVDSKVPAMAEQLRKLEADQITAYLKKPRTTPNWEAYYALIEKSAAAVGAELEFAHF</sequence>
<dbReference type="Proteomes" id="UP000179010">
    <property type="component" value="Unassembled WGS sequence"/>
</dbReference>
<organism evidence="1 2">
    <name type="scientific">candidate division Kazan bacterium RIFCSPLOWO2_01_FULL_48_13</name>
    <dbReference type="NCBI Taxonomy" id="1798539"/>
    <lineage>
        <taxon>Bacteria</taxon>
        <taxon>Bacteria division Kazan-3B-28</taxon>
    </lineage>
</organism>